<evidence type="ECO:0000313" key="1">
    <source>
        <dbReference type="EMBL" id="VEE92822.1"/>
    </source>
</evidence>
<dbReference type="EMBL" id="LR134310">
    <property type="protein sequence ID" value="VEE92822.1"/>
    <property type="molecule type" value="Genomic_DNA"/>
</dbReference>
<protein>
    <submittedName>
        <fullName evidence="1">Uncharacterized protein</fullName>
    </submittedName>
</protein>
<evidence type="ECO:0000313" key="2">
    <source>
        <dbReference type="Proteomes" id="UP000268529"/>
    </source>
</evidence>
<sequence length="127" mass="14747">MGYGHQIRQRFAIEYAHKGNATHALKAVLGTERAERMKAVTLRARASELLNNYRTVELIEQEKQAMAERGERLPRFRKRTYRTDLVSGMSEYSKRTPSQPTVVLQEIRGFKTILKQLSRATKRGQKR</sequence>
<name>A0AAX3FPM3_ACTEU</name>
<dbReference type="RefSeq" id="WP_039196479.1">
    <property type="nucleotide sequence ID" value="NZ_LR134310.1"/>
</dbReference>
<proteinExistence type="predicted"/>
<accession>A0AAX3FPM3</accession>
<dbReference type="AlphaFoldDB" id="A0AAX3FPM3"/>
<dbReference type="GeneID" id="92744644"/>
<reference evidence="1 2" key="1">
    <citation type="submission" date="2018-12" db="EMBL/GenBank/DDBJ databases">
        <authorList>
            <consortium name="Pathogen Informatics"/>
        </authorList>
    </citation>
    <scope>NUCLEOTIDE SEQUENCE [LARGE SCALE GENOMIC DNA]</scope>
    <source>
        <strain evidence="1 2">NCTC8529</strain>
    </source>
</reference>
<organism evidence="1 2">
    <name type="scientific">Actinobacillus equuli</name>
    <dbReference type="NCBI Taxonomy" id="718"/>
    <lineage>
        <taxon>Bacteria</taxon>
        <taxon>Pseudomonadati</taxon>
        <taxon>Pseudomonadota</taxon>
        <taxon>Gammaproteobacteria</taxon>
        <taxon>Pasteurellales</taxon>
        <taxon>Pasteurellaceae</taxon>
        <taxon>Actinobacillus</taxon>
    </lineage>
</organism>
<gene>
    <name evidence="1" type="ORF">NCTC8529_02040</name>
</gene>
<dbReference type="Proteomes" id="UP000268529">
    <property type="component" value="Chromosome"/>
</dbReference>